<keyword evidence="1" id="KW-0732">Signal</keyword>
<sequence length="170" mass="19831">MLGLFPALLRILLANLVNCTKTMSNVTVFWIAGLPAKTHSAFHQGRCLGRQQGEKECRKVCSNWRGVREKQVIRTDTQLLSRLERIIHKPQYCESQNCNYFHIWQSYSQYNMGWKIHIVNELPTTITDVKEEPYVYEQWLQTQNVQEPHTSSTARLYGVVLSLLCAVWLF</sequence>
<keyword evidence="3" id="KW-1185">Reference proteome</keyword>
<name>A0A016T230_9BILA</name>
<evidence type="ECO:0000256" key="1">
    <source>
        <dbReference type="SAM" id="SignalP"/>
    </source>
</evidence>
<dbReference type="OrthoDB" id="2448405at2759"/>
<dbReference type="EMBL" id="JARK01001484">
    <property type="protein sequence ID" value="EYB96619.1"/>
    <property type="molecule type" value="Genomic_DNA"/>
</dbReference>
<evidence type="ECO:0000313" key="2">
    <source>
        <dbReference type="EMBL" id="EYB96619.1"/>
    </source>
</evidence>
<accession>A0A016T230</accession>
<gene>
    <name evidence="2" type="primary">Acey_s0148.g2634</name>
    <name evidence="2" type="ORF">Y032_0148g2634</name>
</gene>
<evidence type="ECO:0000313" key="3">
    <source>
        <dbReference type="Proteomes" id="UP000024635"/>
    </source>
</evidence>
<organism evidence="2 3">
    <name type="scientific">Ancylostoma ceylanicum</name>
    <dbReference type="NCBI Taxonomy" id="53326"/>
    <lineage>
        <taxon>Eukaryota</taxon>
        <taxon>Metazoa</taxon>
        <taxon>Ecdysozoa</taxon>
        <taxon>Nematoda</taxon>
        <taxon>Chromadorea</taxon>
        <taxon>Rhabditida</taxon>
        <taxon>Rhabditina</taxon>
        <taxon>Rhabditomorpha</taxon>
        <taxon>Strongyloidea</taxon>
        <taxon>Ancylostomatidae</taxon>
        <taxon>Ancylostomatinae</taxon>
        <taxon>Ancylostoma</taxon>
    </lineage>
</organism>
<feature type="chain" id="PRO_5001490412" evidence="1">
    <location>
        <begin position="20"/>
        <end position="170"/>
    </location>
</feature>
<reference evidence="3" key="1">
    <citation type="journal article" date="2015" name="Nat. Genet.">
        <title>The genome and transcriptome of the zoonotic hookworm Ancylostoma ceylanicum identify infection-specific gene families.</title>
        <authorList>
            <person name="Schwarz E.M."/>
            <person name="Hu Y."/>
            <person name="Antoshechkin I."/>
            <person name="Miller M.M."/>
            <person name="Sternberg P.W."/>
            <person name="Aroian R.V."/>
        </authorList>
    </citation>
    <scope>NUCLEOTIDE SEQUENCE</scope>
    <source>
        <strain evidence="3">HY135</strain>
    </source>
</reference>
<protein>
    <submittedName>
        <fullName evidence="2">Uncharacterized protein</fullName>
    </submittedName>
</protein>
<proteinExistence type="predicted"/>
<comment type="caution">
    <text evidence="2">The sequence shown here is derived from an EMBL/GenBank/DDBJ whole genome shotgun (WGS) entry which is preliminary data.</text>
</comment>
<feature type="signal peptide" evidence="1">
    <location>
        <begin position="1"/>
        <end position="19"/>
    </location>
</feature>
<dbReference type="Proteomes" id="UP000024635">
    <property type="component" value="Unassembled WGS sequence"/>
</dbReference>
<dbReference type="AlphaFoldDB" id="A0A016T230"/>